<feature type="compositionally biased region" description="Basic and acidic residues" evidence="3">
    <location>
        <begin position="26"/>
        <end position="42"/>
    </location>
</feature>
<feature type="compositionally biased region" description="Polar residues" evidence="3">
    <location>
        <begin position="140"/>
        <end position="156"/>
    </location>
</feature>
<evidence type="ECO:0000256" key="3">
    <source>
        <dbReference type="SAM" id="MobiDB-lite"/>
    </source>
</evidence>
<sequence>MEKNEIPGTLTPPPPPRPPRERRRRKTEDGEKKKKNQRKEVRVVSSYFPIPPHLNSGDFVVQRPKRDFTVPNKPHDDDYLFKTKSTPDGDFGTSTPPKQENPKSSSSSAAACVENIDDVLARFGYVPNPKKPIPFRSAKSAKSTQALPPRNIQSHQSNASSSNYDDSNKQNPVELHDQVAEWKRRRFCNNEVKSFLQNRNGLVRNAGFQEMEEIKTPEKESTGKTKKKRIRKTPAFSRRLTLAESNCEAYLRKTPDNTWKPPVSPHKLLQEDHYEDPWRVIVICMLLNVTSGKQVRKVLPDFFKRFPDAKSSLEVVPQEIEEIIWTLGIHDRRAIMIQRFSAEYLWENWTYITDLHGVGKYAADAYAIFCTGKWDQVRPKDHMLNKYWEFLHVEFGKAVPDEVGERIAPYPTHS</sequence>
<accession>A0A4Y7LKA4</accession>
<evidence type="ECO:0008006" key="6">
    <source>
        <dbReference type="Google" id="ProtNLM"/>
    </source>
</evidence>
<gene>
    <name evidence="4" type="ORF">C5167_047385</name>
</gene>
<dbReference type="GO" id="GO:0003824">
    <property type="term" value="F:catalytic activity"/>
    <property type="evidence" value="ECO:0007669"/>
    <property type="project" value="InterPro"/>
</dbReference>
<keyword evidence="5" id="KW-1185">Reference proteome</keyword>
<dbReference type="GO" id="GO:0003677">
    <property type="term" value="F:DNA binding"/>
    <property type="evidence" value="ECO:0007669"/>
    <property type="project" value="InterPro"/>
</dbReference>
<feature type="compositionally biased region" description="Basic and acidic residues" evidence="3">
    <location>
        <begin position="64"/>
        <end position="87"/>
    </location>
</feature>
<comment type="subcellular location">
    <subcellularLocation>
        <location evidence="1">Nucleus</location>
    </subcellularLocation>
</comment>
<dbReference type="PANTHER" id="PTHR15074">
    <property type="entry name" value="METHYL-CPG-BINDING PROTEIN"/>
    <property type="match status" value="1"/>
</dbReference>
<feature type="region of interest" description="Disordered" evidence="3">
    <location>
        <begin position="1"/>
        <end position="110"/>
    </location>
</feature>
<evidence type="ECO:0000313" key="4">
    <source>
        <dbReference type="EMBL" id="RZC84599.1"/>
    </source>
</evidence>
<evidence type="ECO:0000256" key="2">
    <source>
        <dbReference type="ARBA" id="ARBA00023242"/>
    </source>
</evidence>
<dbReference type="InterPro" id="IPR045138">
    <property type="entry name" value="MeCP2/MBD4"/>
</dbReference>
<dbReference type="AlphaFoldDB" id="A0A4Y7LKA4"/>
<evidence type="ECO:0000313" key="5">
    <source>
        <dbReference type="Proteomes" id="UP000316621"/>
    </source>
</evidence>
<feature type="region of interest" description="Disordered" evidence="3">
    <location>
        <begin position="127"/>
        <end position="171"/>
    </location>
</feature>
<protein>
    <recommendedName>
        <fullName evidence="6">HhH-GPD domain-containing protein</fullName>
    </recommendedName>
</protein>
<dbReference type="GO" id="GO:0005634">
    <property type="term" value="C:nucleus"/>
    <property type="evidence" value="ECO:0007669"/>
    <property type="project" value="UniProtKB-SubCell"/>
</dbReference>
<dbReference type="InterPro" id="IPR011257">
    <property type="entry name" value="DNA_glycosylase"/>
</dbReference>
<dbReference type="Gene3D" id="1.10.340.30">
    <property type="entry name" value="Hypothetical protein, domain 2"/>
    <property type="match status" value="1"/>
</dbReference>
<organism evidence="4 5">
    <name type="scientific">Papaver somniferum</name>
    <name type="common">Opium poppy</name>
    <dbReference type="NCBI Taxonomy" id="3469"/>
    <lineage>
        <taxon>Eukaryota</taxon>
        <taxon>Viridiplantae</taxon>
        <taxon>Streptophyta</taxon>
        <taxon>Embryophyta</taxon>
        <taxon>Tracheophyta</taxon>
        <taxon>Spermatophyta</taxon>
        <taxon>Magnoliopsida</taxon>
        <taxon>Ranunculales</taxon>
        <taxon>Papaveraceae</taxon>
        <taxon>Papaveroideae</taxon>
        <taxon>Papaver</taxon>
    </lineage>
</organism>
<reference evidence="4 5" key="1">
    <citation type="journal article" date="2018" name="Science">
        <title>The opium poppy genome and morphinan production.</title>
        <authorList>
            <person name="Guo L."/>
            <person name="Winzer T."/>
            <person name="Yang X."/>
            <person name="Li Y."/>
            <person name="Ning Z."/>
            <person name="He Z."/>
            <person name="Teodor R."/>
            <person name="Lu Y."/>
            <person name="Bowser T.A."/>
            <person name="Graham I.A."/>
            <person name="Ye K."/>
        </authorList>
    </citation>
    <scope>NUCLEOTIDE SEQUENCE [LARGE SCALE GENOMIC DNA]</scope>
    <source>
        <strain evidence="5">cv. HN1</strain>
        <tissue evidence="4">Leaves</tissue>
    </source>
</reference>
<dbReference type="SUPFAM" id="SSF48150">
    <property type="entry name" value="DNA-glycosylase"/>
    <property type="match status" value="1"/>
</dbReference>
<dbReference type="PANTHER" id="PTHR15074:SF0">
    <property type="entry name" value="METHYL-CPG-BINDING DOMAIN PROTEIN 4-LIKE PROTEIN"/>
    <property type="match status" value="1"/>
</dbReference>
<keyword evidence="2" id="KW-0539">Nucleus</keyword>
<dbReference type="GO" id="GO:0006281">
    <property type="term" value="P:DNA repair"/>
    <property type="evidence" value="ECO:0007669"/>
    <property type="project" value="InterPro"/>
</dbReference>
<dbReference type="EMBL" id="CM010725">
    <property type="protein sequence ID" value="RZC84599.1"/>
    <property type="molecule type" value="Genomic_DNA"/>
</dbReference>
<proteinExistence type="predicted"/>
<evidence type="ECO:0000256" key="1">
    <source>
        <dbReference type="ARBA" id="ARBA00004123"/>
    </source>
</evidence>
<dbReference type="FunFam" id="1.10.340.30:FF:000007">
    <property type="entry name" value="Methyl-CpG-binding domain protein 4"/>
    <property type="match status" value="1"/>
</dbReference>
<dbReference type="Proteomes" id="UP000316621">
    <property type="component" value="Chromosome 11"/>
</dbReference>
<dbReference type="STRING" id="3469.A0A4Y7LKA4"/>
<feature type="compositionally biased region" description="Polar residues" evidence="3">
    <location>
        <begin position="92"/>
        <end position="109"/>
    </location>
</feature>
<name>A0A4Y7LKA4_PAPSO</name>
<dbReference type="OrthoDB" id="10265068at2759"/>
<dbReference type="Gramene" id="RZC84599">
    <property type="protein sequence ID" value="RZC84599"/>
    <property type="gene ID" value="C5167_047385"/>
</dbReference>